<dbReference type="AlphaFoldDB" id="A0A7W5V670"/>
<sequence length="106" mass="11411">MSSAAEHTEAAVSSSTPVFDPGTDRGASRTAPRLEEIRGNLHARIAEAEREGWLGDVEQLAVSLATDAKISQIDARERRKDSPVFIGMPPIGQLVGREAENRDKTG</sequence>
<evidence type="ECO:0000313" key="2">
    <source>
        <dbReference type="EMBL" id="MBB3725640.1"/>
    </source>
</evidence>
<proteinExistence type="predicted"/>
<feature type="compositionally biased region" description="Basic and acidic residues" evidence="1">
    <location>
        <begin position="97"/>
        <end position="106"/>
    </location>
</feature>
<feature type="compositionally biased region" description="Basic and acidic residues" evidence="1">
    <location>
        <begin position="22"/>
        <end position="35"/>
    </location>
</feature>
<dbReference type="Proteomes" id="UP000579945">
    <property type="component" value="Unassembled WGS sequence"/>
</dbReference>
<gene>
    <name evidence="2" type="ORF">FHR33_001500</name>
</gene>
<evidence type="ECO:0000256" key="1">
    <source>
        <dbReference type="SAM" id="MobiDB-lite"/>
    </source>
</evidence>
<feature type="compositionally biased region" description="Polar residues" evidence="1">
    <location>
        <begin position="1"/>
        <end position="17"/>
    </location>
</feature>
<protein>
    <submittedName>
        <fullName evidence="2">Uncharacterized protein</fullName>
    </submittedName>
</protein>
<reference evidence="2 3" key="1">
    <citation type="submission" date="2020-08" db="EMBL/GenBank/DDBJ databases">
        <title>Sequencing the genomes of 1000 actinobacteria strains.</title>
        <authorList>
            <person name="Klenk H.-P."/>
        </authorList>
    </citation>
    <scope>NUCLEOTIDE SEQUENCE [LARGE SCALE GENOMIC DNA]</scope>
    <source>
        <strain evidence="2 3">DSM 44320</strain>
    </source>
</reference>
<comment type="caution">
    <text evidence="2">The sequence shown here is derived from an EMBL/GenBank/DDBJ whole genome shotgun (WGS) entry which is preliminary data.</text>
</comment>
<evidence type="ECO:0000313" key="3">
    <source>
        <dbReference type="Proteomes" id="UP000579945"/>
    </source>
</evidence>
<organism evidence="2 3">
    <name type="scientific">Nonomuraea dietziae</name>
    <dbReference type="NCBI Taxonomy" id="65515"/>
    <lineage>
        <taxon>Bacteria</taxon>
        <taxon>Bacillati</taxon>
        <taxon>Actinomycetota</taxon>
        <taxon>Actinomycetes</taxon>
        <taxon>Streptosporangiales</taxon>
        <taxon>Streptosporangiaceae</taxon>
        <taxon>Nonomuraea</taxon>
    </lineage>
</organism>
<name>A0A7W5V670_9ACTN</name>
<dbReference type="GeneID" id="95388051"/>
<dbReference type="RefSeq" id="WP_183645207.1">
    <property type="nucleotide sequence ID" value="NZ_BAAAXX010000153.1"/>
</dbReference>
<dbReference type="EMBL" id="JACIBV010000001">
    <property type="protein sequence ID" value="MBB3725640.1"/>
    <property type="molecule type" value="Genomic_DNA"/>
</dbReference>
<feature type="region of interest" description="Disordered" evidence="1">
    <location>
        <begin position="75"/>
        <end position="106"/>
    </location>
</feature>
<keyword evidence="3" id="KW-1185">Reference proteome</keyword>
<accession>A0A7W5V670</accession>
<feature type="region of interest" description="Disordered" evidence="1">
    <location>
        <begin position="1"/>
        <end position="35"/>
    </location>
</feature>